<gene>
    <name evidence="1" type="ORF">PJIAN_1361</name>
</gene>
<dbReference type="AlphaFoldDB" id="A0A161LD64"/>
<dbReference type="Proteomes" id="UP000076586">
    <property type="component" value="Unassembled WGS sequence"/>
</dbReference>
<dbReference type="EMBL" id="BDCR01000001">
    <property type="protein sequence ID" value="GAT61777.1"/>
    <property type="molecule type" value="Genomic_DNA"/>
</dbReference>
<dbReference type="STRING" id="681398.PJIAN_1361"/>
<accession>A0A161LD64</accession>
<reference evidence="2" key="1">
    <citation type="submission" date="2016-04" db="EMBL/GenBank/DDBJ databases">
        <title>Draft genome sequence of Paludibacter jiangxiensis strain NM7.</title>
        <authorList>
            <person name="Qiu Y."/>
            <person name="Matsuura N."/>
            <person name="Ohashi A."/>
            <person name="Tourlousse M.D."/>
            <person name="Sekiguchi Y."/>
        </authorList>
    </citation>
    <scope>NUCLEOTIDE SEQUENCE [LARGE SCALE GENOMIC DNA]</scope>
    <source>
        <strain evidence="2">NM7</strain>
    </source>
</reference>
<sequence>MTKSRSRNSRAAFLFWWVSNGIGSLVACKLDLGSRYGLACVGGKSGLTALQKHKIAIVISCLFLCLEEILLHLKKFGKQELPFLATTLVRGYQMIINYETIPLYHLHCHDD</sequence>
<comment type="caution">
    <text evidence="1">The sequence shown here is derived from an EMBL/GenBank/DDBJ whole genome shotgun (WGS) entry which is preliminary data.</text>
</comment>
<proteinExistence type="predicted"/>
<name>A0A161LD64_9BACT</name>
<evidence type="ECO:0000313" key="1">
    <source>
        <dbReference type="EMBL" id="GAT61777.1"/>
    </source>
</evidence>
<organism evidence="1 2">
    <name type="scientific">Paludibacter jiangxiensis</name>
    <dbReference type="NCBI Taxonomy" id="681398"/>
    <lineage>
        <taxon>Bacteria</taxon>
        <taxon>Pseudomonadati</taxon>
        <taxon>Bacteroidota</taxon>
        <taxon>Bacteroidia</taxon>
        <taxon>Bacteroidales</taxon>
        <taxon>Paludibacteraceae</taxon>
        <taxon>Paludibacter</taxon>
    </lineage>
</organism>
<protein>
    <submittedName>
        <fullName evidence="1">Uncharacterized protein</fullName>
    </submittedName>
</protein>
<keyword evidence="2" id="KW-1185">Reference proteome</keyword>
<dbReference type="PROSITE" id="PS51257">
    <property type="entry name" value="PROKAR_LIPOPROTEIN"/>
    <property type="match status" value="1"/>
</dbReference>
<reference evidence="2" key="2">
    <citation type="journal article" date="2017" name="Genome Announc.">
        <title>Draft genome sequence of Paludibacter jiangxiensis NM7(T), a propionate-producing fermentative bacterium.</title>
        <authorList>
            <person name="Qiu Y.-L."/>
            <person name="Tourlousse D.M."/>
            <person name="Matsuura N."/>
            <person name="Ohashi A."/>
            <person name="Sekiguchi Y."/>
        </authorList>
    </citation>
    <scope>NUCLEOTIDE SEQUENCE [LARGE SCALE GENOMIC DNA]</scope>
    <source>
        <strain evidence="2">NM7</strain>
    </source>
</reference>
<evidence type="ECO:0000313" key="2">
    <source>
        <dbReference type="Proteomes" id="UP000076586"/>
    </source>
</evidence>